<feature type="non-terminal residue" evidence="2">
    <location>
        <position position="1"/>
    </location>
</feature>
<accession>K6WY08</accession>
<gene>
    <name evidence="2" type="ORF">GORHZ_134_00010</name>
</gene>
<evidence type="ECO:0000313" key="2">
    <source>
        <dbReference type="EMBL" id="GAB91439.1"/>
    </source>
</evidence>
<dbReference type="EMBL" id="BAHC01000134">
    <property type="protein sequence ID" value="GAB91439.1"/>
    <property type="molecule type" value="Genomic_DNA"/>
</dbReference>
<name>K6WY08_9ACTN</name>
<evidence type="ECO:0000313" key="3">
    <source>
        <dbReference type="Proteomes" id="UP000008363"/>
    </source>
</evidence>
<keyword evidence="1" id="KW-1133">Transmembrane helix</keyword>
<dbReference type="Proteomes" id="UP000008363">
    <property type="component" value="Unassembled WGS sequence"/>
</dbReference>
<evidence type="ECO:0000256" key="1">
    <source>
        <dbReference type="SAM" id="Phobius"/>
    </source>
</evidence>
<sequence>GAFAAVAANTAGNLFRAVPLALLRVAPALIGTVASVGIVAGAIGVRFLGSLVLGDWLTVASEILNAPPRLLDALLNGVQVGPIGLSLSLPIIGSVGVTAQFGLPGLLGGNSTGVTIDAPFFKPWNFMVGGQGGVIPAMLRGRDLIANALRPIDPDLVPGSGTGGFGSSDFGSSAAADAEISAAAPMPVPAPIAAIEKGVADIQQGVADIQHKAADVTAVVNETVNQVAASVMPAPAARTATDDAATVPGSVMRDIQQASQDILNIVTRPAA</sequence>
<proteinExistence type="predicted"/>
<protein>
    <submittedName>
        <fullName evidence="2">Uncharacterized protein</fullName>
    </submittedName>
</protein>
<dbReference type="AlphaFoldDB" id="K6WY08"/>
<dbReference type="eggNOG" id="ENOG5030EXM">
    <property type="taxonomic scope" value="Bacteria"/>
</dbReference>
<keyword evidence="1" id="KW-0472">Membrane</keyword>
<comment type="caution">
    <text evidence="2">The sequence shown here is derived from an EMBL/GenBank/DDBJ whole genome shotgun (WGS) entry which is preliminary data.</text>
</comment>
<reference evidence="2 3" key="1">
    <citation type="submission" date="2012-08" db="EMBL/GenBank/DDBJ databases">
        <title>Whole genome shotgun sequence of Gordonia rhizosphera NBRC 16068.</title>
        <authorList>
            <person name="Takarada H."/>
            <person name="Isaki S."/>
            <person name="Hosoyama A."/>
            <person name="Tsuchikane K."/>
            <person name="Katsumata H."/>
            <person name="Baba S."/>
            <person name="Ohji S."/>
            <person name="Yamazaki S."/>
            <person name="Fujita N."/>
        </authorList>
    </citation>
    <scope>NUCLEOTIDE SEQUENCE [LARGE SCALE GENOMIC DNA]</scope>
    <source>
        <strain evidence="2 3">NBRC 16068</strain>
    </source>
</reference>
<feature type="transmembrane region" description="Helical" evidence="1">
    <location>
        <begin position="25"/>
        <end position="48"/>
    </location>
</feature>
<keyword evidence="1" id="KW-0812">Transmembrane</keyword>
<keyword evidence="3" id="KW-1185">Reference proteome</keyword>
<organism evidence="2 3">
    <name type="scientific">Gordonia rhizosphera NBRC 16068</name>
    <dbReference type="NCBI Taxonomy" id="1108045"/>
    <lineage>
        <taxon>Bacteria</taxon>
        <taxon>Bacillati</taxon>
        <taxon>Actinomycetota</taxon>
        <taxon>Actinomycetes</taxon>
        <taxon>Mycobacteriales</taxon>
        <taxon>Gordoniaceae</taxon>
        <taxon>Gordonia</taxon>
    </lineage>
</organism>